<dbReference type="PROSITE" id="PS51186">
    <property type="entry name" value="GNAT"/>
    <property type="match status" value="1"/>
</dbReference>
<sequence length="169" mass="19420">MELQTAWSRMNVNKERVMVQLSSSLETELNQFAEMEQLADNASYIIPNTPEKHLVEYSKEDTHYLTIKNANEIAGFIILVVDENSNSAEFRRIVVSQKGLGIGQKAMKLMEQFVATRLKASRVWLDVFEENARGKHIYEKMGYKTFKTDESNGRTLIFMDKDMSVTNKG</sequence>
<dbReference type="EMBL" id="RSEJ01000009">
    <property type="protein sequence ID" value="NBI52944.1"/>
    <property type="molecule type" value="Genomic_DNA"/>
</dbReference>
<evidence type="ECO:0000313" key="3">
    <source>
        <dbReference type="Proteomes" id="UP000738517"/>
    </source>
</evidence>
<dbReference type="SUPFAM" id="SSF55729">
    <property type="entry name" value="Acyl-CoA N-acyltransferases (Nat)"/>
    <property type="match status" value="1"/>
</dbReference>
<gene>
    <name evidence="2" type="ORF">EIZ48_10185</name>
</gene>
<dbReference type="InterPro" id="IPR000182">
    <property type="entry name" value="GNAT_dom"/>
</dbReference>
<comment type="caution">
    <text evidence="2">The sequence shown here is derived from an EMBL/GenBank/DDBJ whole genome shotgun (WGS) entry which is preliminary data.</text>
</comment>
<evidence type="ECO:0000259" key="1">
    <source>
        <dbReference type="PROSITE" id="PS51186"/>
    </source>
</evidence>
<dbReference type="Proteomes" id="UP000738517">
    <property type="component" value="Unassembled WGS sequence"/>
</dbReference>
<name>A0ABW9YGM0_9GAMM</name>
<evidence type="ECO:0000313" key="2">
    <source>
        <dbReference type="EMBL" id="NBI52944.1"/>
    </source>
</evidence>
<keyword evidence="3" id="KW-1185">Reference proteome</keyword>
<protein>
    <submittedName>
        <fullName evidence="2">GNAT family N-acetyltransferase</fullName>
    </submittedName>
</protein>
<dbReference type="Pfam" id="PF00583">
    <property type="entry name" value="Acetyltransf_1"/>
    <property type="match status" value="1"/>
</dbReference>
<organism evidence="2 3">
    <name type="scientific">Photobacterium alginatilyticum</name>
    <dbReference type="NCBI Taxonomy" id="1775171"/>
    <lineage>
        <taxon>Bacteria</taxon>
        <taxon>Pseudomonadati</taxon>
        <taxon>Pseudomonadota</taxon>
        <taxon>Gammaproteobacteria</taxon>
        <taxon>Vibrionales</taxon>
        <taxon>Vibrionaceae</taxon>
        <taxon>Photobacterium</taxon>
    </lineage>
</organism>
<dbReference type="PANTHER" id="PTHR43415">
    <property type="entry name" value="SPERMIDINE N(1)-ACETYLTRANSFERASE"/>
    <property type="match status" value="1"/>
</dbReference>
<proteinExistence type="predicted"/>
<reference evidence="2 3" key="1">
    <citation type="journal article" date="2017" name="Int. J. Syst. Evol. Microbiol.">
        <title>Photobacterium alginatilyticum sp. nov., a marine bacterium isolated from bottom seawater.</title>
        <authorList>
            <person name="Wang X."/>
            <person name="Wang Y."/>
            <person name="Yang X."/>
            <person name="Sun H."/>
            <person name="Li B."/>
            <person name="Zhang X.H."/>
        </authorList>
    </citation>
    <scope>NUCLEOTIDE SEQUENCE [LARGE SCALE GENOMIC DNA]</scope>
    <source>
        <strain evidence="2 3">P03D4</strain>
    </source>
</reference>
<dbReference type="CDD" id="cd04301">
    <property type="entry name" value="NAT_SF"/>
    <property type="match status" value="1"/>
</dbReference>
<accession>A0ABW9YGM0</accession>
<dbReference type="PANTHER" id="PTHR43415:SF3">
    <property type="entry name" value="GNAT-FAMILY ACETYLTRANSFERASE"/>
    <property type="match status" value="1"/>
</dbReference>
<dbReference type="InterPro" id="IPR016181">
    <property type="entry name" value="Acyl_CoA_acyltransferase"/>
</dbReference>
<feature type="domain" description="N-acetyltransferase" evidence="1">
    <location>
        <begin position="19"/>
        <end position="164"/>
    </location>
</feature>
<dbReference type="Gene3D" id="3.40.630.30">
    <property type="match status" value="1"/>
</dbReference>